<dbReference type="GO" id="GO:0000160">
    <property type="term" value="P:phosphorelay signal transduction system"/>
    <property type="evidence" value="ECO:0007669"/>
    <property type="project" value="InterPro"/>
</dbReference>
<dbReference type="Proteomes" id="UP001069090">
    <property type="component" value="Unassembled WGS sequence"/>
</dbReference>
<dbReference type="Gene3D" id="3.30.565.10">
    <property type="entry name" value="Histidine kinase-like ATPase, C-terminal domain"/>
    <property type="match status" value="1"/>
</dbReference>
<dbReference type="EMBL" id="JAPTGG010000012">
    <property type="protein sequence ID" value="MCZ0866396.1"/>
    <property type="molecule type" value="Genomic_DNA"/>
</dbReference>
<comment type="caution">
    <text evidence="4">The sequence shown here is derived from an EMBL/GenBank/DDBJ whole genome shotgun (WGS) entry which is preliminary data.</text>
</comment>
<dbReference type="InterPro" id="IPR001789">
    <property type="entry name" value="Sig_transdc_resp-reg_receiver"/>
</dbReference>
<protein>
    <submittedName>
        <fullName evidence="4">Fused response regulator/phosphatase</fullName>
    </submittedName>
</protein>
<dbReference type="SMART" id="SM00331">
    <property type="entry name" value="PP2C_SIG"/>
    <property type="match status" value="1"/>
</dbReference>
<dbReference type="Pfam" id="PF00072">
    <property type="entry name" value="Response_reg"/>
    <property type="match status" value="1"/>
</dbReference>
<dbReference type="PROSITE" id="PS50110">
    <property type="entry name" value="RESPONSE_REGULATORY"/>
    <property type="match status" value="1"/>
</dbReference>
<dbReference type="SUPFAM" id="SSF55874">
    <property type="entry name" value="ATPase domain of HSP90 chaperone/DNA topoisomerase II/histidine kinase"/>
    <property type="match status" value="1"/>
</dbReference>
<dbReference type="InterPro" id="IPR011006">
    <property type="entry name" value="CheY-like_superfamily"/>
</dbReference>
<name>A0A9J6RPF5_9GAMM</name>
<gene>
    <name evidence="4" type="ORF">O0V09_14380</name>
</gene>
<dbReference type="CDD" id="cd16936">
    <property type="entry name" value="HATPase_RsbW-like"/>
    <property type="match status" value="1"/>
</dbReference>
<feature type="modified residue" description="4-aspartylphosphate" evidence="2">
    <location>
        <position position="53"/>
    </location>
</feature>
<dbReference type="AlphaFoldDB" id="A0A9J6RPF5"/>
<organism evidence="4 5">
    <name type="scientific">Dasania phycosphaerae</name>
    <dbReference type="NCBI Taxonomy" id="2950436"/>
    <lineage>
        <taxon>Bacteria</taxon>
        <taxon>Pseudomonadati</taxon>
        <taxon>Pseudomonadota</taxon>
        <taxon>Gammaproteobacteria</taxon>
        <taxon>Cellvibrionales</taxon>
        <taxon>Spongiibacteraceae</taxon>
        <taxon>Dasania</taxon>
    </lineage>
</organism>
<evidence type="ECO:0000313" key="4">
    <source>
        <dbReference type="EMBL" id="MCZ0866396.1"/>
    </source>
</evidence>
<dbReference type="Pfam" id="PF07228">
    <property type="entry name" value="SpoIIE"/>
    <property type="match status" value="1"/>
</dbReference>
<dbReference type="PANTHER" id="PTHR43156">
    <property type="entry name" value="STAGE II SPORULATION PROTEIN E-RELATED"/>
    <property type="match status" value="1"/>
</dbReference>
<dbReference type="SUPFAM" id="SSF52172">
    <property type="entry name" value="CheY-like"/>
    <property type="match status" value="1"/>
</dbReference>
<evidence type="ECO:0000256" key="2">
    <source>
        <dbReference type="PROSITE-ProRule" id="PRU00169"/>
    </source>
</evidence>
<evidence type="ECO:0000259" key="3">
    <source>
        <dbReference type="PROSITE" id="PS50110"/>
    </source>
</evidence>
<evidence type="ECO:0000256" key="1">
    <source>
        <dbReference type="ARBA" id="ARBA00022801"/>
    </source>
</evidence>
<dbReference type="InterPro" id="IPR036457">
    <property type="entry name" value="PPM-type-like_dom_sf"/>
</dbReference>
<dbReference type="InterPro" id="IPR003594">
    <property type="entry name" value="HATPase_dom"/>
</dbReference>
<keyword evidence="2" id="KW-0597">Phosphoprotein</keyword>
<dbReference type="Gene3D" id="3.40.50.2300">
    <property type="match status" value="1"/>
</dbReference>
<proteinExistence type="predicted"/>
<keyword evidence="1" id="KW-0378">Hydrolase</keyword>
<dbReference type="SMART" id="SM00448">
    <property type="entry name" value="REC"/>
    <property type="match status" value="1"/>
</dbReference>
<accession>A0A9J6RPF5</accession>
<dbReference type="RefSeq" id="WP_258332560.1">
    <property type="nucleotide sequence ID" value="NZ_JAPTGG010000012.1"/>
</dbReference>
<dbReference type="Gene3D" id="3.60.40.10">
    <property type="entry name" value="PPM-type phosphatase domain"/>
    <property type="match status" value="1"/>
</dbReference>
<sequence>MDILIVDDSHSITVLLECIIEDLGHQAIIAKSGELALEHLQNAKQLPDLVLLDVKMTGIDGYETAKQLKQLAGEAHLPIIFLTGSTEANTQNKCLSLGEDYISKPFSVEIVTLKIKAQLRVAQLTQKMHETNLELLRRDKNTQNEHRVVESIFTNQFKKQINHPHLKYHMSPVSVFNGDVLLAANGPADNTYLLIGDATGHGLAAAVGVIPIYSAFRTMASKGLTVGTIAAELNKSLLQILPDHMMLAAAVLEINTHTNQLFVWSGGIPNLIIDNGQGRIKTIIPAFHPPLAATSEAEFLQNIEIYELVENDRIYLFTDGIEEANNQEGEMFGEQRLLDLFDGASEDLFEKILSALKNFTRNTCQDDDITLVEFSYHGLANQEPVKPPRADHMALLPWKLELQLTADTLRHSDPIPPIIRFIESADGVSAHQDFIATILTELYSNALEHGLLQLDSNIKDDSSGFIEYYQQRLTRLAELEQGYINISLECLPQPQNSQLKITVSDSGQGYNLAMRNRLKEQDSHGRGLMLIKKLCHSLDISEDGKTVIALYDI</sequence>
<dbReference type="InterPro" id="IPR001932">
    <property type="entry name" value="PPM-type_phosphatase-like_dom"/>
</dbReference>
<feature type="domain" description="Response regulatory" evidence="3">
    <location>
        <begin position="2"/>
        <end position="119"/>
    </location>
</feature>
<reference evidence="4 5" key="1">
    <citation type="submission" date="2022-12" db="EMBL/GenBank/DDBJ databases">
        <title>Dasania phycosphaerae sp. nov., isolated from particulate material of the south coast of Korea.</title>
        <authorList>
            <person name="Jiang Y."/>
        </authorList>
    </citation>
    <scope>NUCLEOTIDE SEQUENCE [LARGE SCALE GENOMIC DNA]</scope>
    <source>
        <strain evidence="4 5">GY-19</strain>
    </source>
</reference>
<dbReference type="PANTHER" id="PTHR43156:SF2">
    <property type="entry name" value="STAGE II SPORULATION PROTEIN E"/>
    <property type="match status" value="1"/>
</dbReference>
<dbReference type="InterPro" id="IPR052016">
    <property type="entry name" value="Bact_Sigma-Reg"/>
</dbReference>
<dbReference type="InterPro" id="IPR036890">
    <property type="entry name" value="HATPase_C_sf"/>
</dbReference>
<keyword evidence="5" id="KW-1185">Reference proteome</keyword>
<evidence type="ECO:0000313" key="5">
    <source>
        <dbReference type="Proteomes" id="UP001069090"/>
    </source>
</evidence>
<dbReference type="Pfam" id="PF13581">
    <property type="entry name" value="HATPase_c_2"/>
    <property type="match status" value="1"/>
</dbReference>
<dbReference type="GO" id="GO:0016791">
    <property type="term" value="F:phosphatase activity"/>
    <property type="evidence" value="ECO:0007669"/>
    <property type="project" value="TreeGrafter"/>
</dbReference>